<protein>
    <submittedName>
        <fullName evidence="3">Putative secreted protein</fullName>
    </submittedName>
</protein>
<dbReference type="AlphaFoldDB" id="A0A2M4B660"/>
<evidence type="ECO:0000313" key="3">
    <source>
        <dbReference type="EMBL" id="MBW48539.1"/>
    </source>
</evidence>
<reference evidence="3" key="1">
    <citation type="submission" date="2018-01" db="EMBL/GenBank/DDBJ databases">
        <title>An insight into the sialome of Amazonian anophelines.</title>
        <authorList>
            <person name="Ribeiro J.M."/>
            <person name="Scarpassa V."/>
            <person name="Calvo E."/>
        </authorList>
    </citation>
    <scope>NUCLEOTIDE SEQUENCE</scope>
    <source>
        <tissue evidence="3">Salivary glands</tissue>
    </source>
</reference>
<dbReference type="EMBL" id="GGFK01015218">
    <property type="protein sequence ID" value="MBW48539.1"/>
    <property type="molecule type" value="Transcribed_RNA"/>
</dbReference>
<feature type="region of interest" description="Disordered" evidence="1">
    <location>
        <begin position="83"/>
        <end position="106"/>
    </location>
</feature>
<feature type="chain" id="PRO_5014675972" evidence="2">
    <location>
        <begin position="35"/>
        <end position="106"/>
    </location>
</feature>
<sequence>MTHPRAQTCSKPAPQCCAALFLSLSLSGSSIVSSAFAPSGHKTGRLKPFLLLGMTTTGNRQHKNRSWRGAFFWRNSVRISTATKNGQRSAGHNATTLITYPSPPVW</sequence>
<organism evidence="3">
    <name type="scientific">Anopheles triannulatus</name>
    <dbReference type="NCBI Taxonomy" id="58253"/>
    <lineage>
        <taxon>Eukaryota</taxon>
        <taxon>Metazoa</taxon>
        <taxon>Ecdysozoa</taxon>
        <taxon>Arthropoda</taxon>
        <taxon>Hexapoda</taxon>
        <taxon>Insecta</taxon>
        <taxon>Pterygota</taxon>
        <taxon>Neoptera</taxon>
        <taxon>Endopterygota</taxon>
        <taxon>Diptera</taxon>
        <taxon>Nematocera</taxon>
        <taxon>Culicoidea</taxon>
        <taxon>Culicidae</taxon>
        <taxon>Anophelinae</taxon>
        <taxon>Anopheles</taxon>
    </lineage>
</organism>
<evidence type="ECO:0000256" key="2">
    <source>
        <dbReference type="SAM" id="SignalP"/>
    </source>
</evidence>
<keyword evidence="2" id="KW-0732">Signal</keyword>
<feature type="compositionally biased region" description="Polar residues" evidence="1">
    <location>
        <begin position="83"/>
        <end position="99"/>
    </location>
</feature>
<accession>A0A2M4B660</accession>
<feature type="signal peptide" evidence="2">
    <location>
        <begin position="1"/>
        <end position="34"/>
    </location>
</feature>
<evidence type="ECO:0000256" key="1">
    <source>
        <dbReference type="SAM" id="MobiDB-lite"/>
    </source>
</evidence>
<proteinExistence type="predicted"/>
<name>A0A2M4B660_9DIPT</name>